<proteinExistence type="predicted"/>
<evidence type="ECO:0000313" key="1">
    <source>
        <dbReference type="EMBL" id="GAU89923.1"/>
    </source>
</evidence>
<reference evidence="1 2" key="1">
    <citation type="journal article" date="2016" name="Nat. Commun.">
        <title>Extremotolerant tardigrade genome and improved radiotolerance of human cultured cells by tardigrade-unique protein.</title>
        <authorList>
            <person name="Hashimoto T."/>
            <person name="Horikawa D.D."/>
            <person name="Saito Y."/>
            <person name="Kuwahara H."/>
            <person name="Kozuka-Hata H."/>
            <person name="Shin-I T."/>
            <person name="Minakuchi Y."/>
            <person name="Ohishi K."/>
            <person name="Motoyama A."/>
            <person name="Aizu T."/>
            <person name="Enomoto A."/>
            <person name="Kondo K."/>
            <person name="Tanaka S."/>
            <person name="Hara Y."/>
            <person name="Koshikawa S."/>
            <person name="Sagara H."/>
            <person name="Miura T."/>
            <person name="Yokobori S."/>
            <person name="Miyagawa K."/>
            <person name="Suzuki Y."/>
            <person name="Kubo T."/>
            <person name="Oyama M."/>
            <person name="Kohara Y."/>
            <person name="Fujiyama A."/>
            <person name="Arakawa K."/>
            <person name="Katayama T."/>
            <person name="Toyoda A."/>
            <person name="Kunieda T."/>
        </authorList>
    </citation>
    <scope>NUCLEOTIDE SEQUENCE [LARGE SCALE GENOMIC DNA]</scope>
    <source>
        <strain evidence="1 2">YOKOZUNA-1</strain>
    </source>
</reference>
<sequence length="206" mass="23320">MDNDDDIQSDTIEKCGMADIDINIVNGNPPGWWTRSTNWPARNGAMSLSQRLVVNYQHLPQELLAPRASLSSSLRLFHNEETTTHMYPGTQPNQGSNEPERFEDMEIDAYREAPTTDSFDDLLPNFSQLQDHDKDSTESLDEFFSITDLSLYELPDSKAVSTEDVTCPLGNMAIALHEMDIDENISGMHRARSNTLDSRQRRHTTS</sequence>
<protein>
    <submittedName>
        <fullName evidence="1">Uncharacterized protein</fullName>
    </submittedName>
</protein>
<organism evidence="1 2">
    <name type="scientific">Ramazzottius varieornatus</name>
    <name type="common">Water bear</name>
    <name type="synonym">Tardigrade</name>
    <dbReference type="NCBI Taxonomy" id="947166"/>
    <lineage>
        <taxon>Eukaryota</taxon>
        <taxon>Metazoa</taxon>
        <taxon>Ecdysozoa</taxon>
        <taxon>Tardigrada</taxon>
        <taxon>Eutardigrada</taxon>
        <taxon>Parachela</taxon>
        <taxon>Hypsibioidea</taxon>
        <taxon>Ramazzottiidae</taxon>
        <taxon>Ramazzottius</taxon>
    </lineage>
</organism>
<evidence type="ECO:0000313" key="2">
    <source>
        <dbReference type="Proteomes" id="UP000186922"/>
    </source>
</evidence>
<dbReference type="EMBL" id="BDGG01000001">
    <property type="protein sequence ID" value="GAU89923.1"/>
    <property type="molecule type" value="Genomic_DNA"/>
</dbReference>
<accession>A0A1D1UU63</accession>
<gene>
    <name evidence="1" type="primary">RvY_02415-1</name>
    <name evidence="1" type="synonym">RvY_02415.1</name>
    <name evidence="1" type="ORF">RvY_02415</name>
</gene>
<dbReference type="AlphaFoldDB" id="A0A1D1UU63"/>
<comment type="caution">
    <text evidence="1">The sequence shown here is derived from an EMBL/GenBank/DDBJ whole genome shotgun (WGS) entry which is preliminary data.</text>
</comment>
<name>A0A1D1UU63_RAMVA</name>
<dbReference type="OrthoDB" id="10070226at2759"/>
<keyword evidence="2" id="KW-1185">Reference proteome</keyword>
<dbReference type="Proteomes" id="UP000186922">
    <property type="component" value="Unassembled WGS sequence"/>
</dbReference>